<evidence type="ECO:0000313" key="3">
    <source>
        <dbReference type="Proteomes" id="UP000430146"/>
    </source>
</evidence>
<dbReference type="RefSeq" id="WP_234897482.1">
    <property type="nucleotide sequence ID" value="NZ_CACSIP010000022.1"/>
</dbReference>
<reference evidence="2 3" key="1">
    <citation type="submission" date="2019-11" db="EMBL/GenBank/DDBJ databases">
        <authorList>
            <person name="Holert J."/>
        </authorList>
    </citation>
    <scope>NUCLEOTIDE SEQUENCE [LARGE SCALE GENOMIC DNA]</scope>
    <source>
        <strain evidence="2">BC8_1</strain>
    </source>
</reference>
<dbReference type="AlphaFoldDB" id="A0A5S9QV27"/>
<dbReference type="Proteomes" id="UP000430146">
    <property type="component" value="Unassembled WGS sequence"/>
</dbReference>
<protein>
    <submittedName>
        <fullName evidence="2">Uncharacterized protein</fullName>
    </submittedName>
</protein>
<proteinExistence type="predicted"/>
<evidence type="ECO:0000313" key="2">
    <source>
        <dbReference type="EMBL" id="CAA0123700.1"/>
    </source>
</evidence>
<keyword evidence="1" id="KW-0732">Signal</keyword>
<evidence type="ECO:0000256" key="1">
    <source>
        <dbReference type="SAM" id="SignalP"/>
    </source>
</evidence>
<accession>A0A5S9QV27</accession>
<organism evidence="2 3">
    <name type="scientific">Mycolicibacterium vanbaalenii</name>
    <name type="common">Mycobacterium vanbaalenii</name>
    <dbReference type="NCBI Taxonomy" id="110539"/>
    <lineage>
        <taxon>Bacteria</taxon>
        <taxon>Bacillati</taxon>
        <taxon>Actinomycetota</taxon>
        <taxon>Actinomycetes</taxon>
        <taxon>Mycobacteriales</taxon>
        <taxon>Mycobacteriaceae</taxon>
        <taxon>Mycolicibacterium</taxon>
    </lineage>
</organism>
<gene>
    <name evidence="2" type="ORF">AELLOGFF_04633</name>
</gene>
<keyword evidence="3" id="KW-1185">Reference proteome</keyword>
<name>A0A5S9QV27_MYCVN</name>
<feature type="chain" id="PRO_5024947999" evidence="1">
    <location>
        <begin position="24"/>
        <end position="188"/>
    </location>
</feature>
<dbReference type="EMBL" id="CACSIP010000022">
    <property type="protein sequence ID" value="CAA0123700.1"/>
    <property type="molecule type" value="Genomic_DNA"/>
</dbReference>
<sequence length="188" mass="19818">MTAGTRLRTAVPALLTVAAVAAAATVWHHLPEPMDVYGPIDVHGAMGERVGGRAIEMTVTGVRVGPQVKKPSKPPVPAVGEWVVVDAELSATSEFVKPNADLRVGPNTYIPSDRFLPTPLGTELAPGIEQRGSWVFDVAPDLLDGSVPVTLRVSQGDGRLDSRLVVSIPISDARHDDPVALEPVRVGS</sequence>
<feature type="signal peptide" evidence="1">
    <location>
        <begin position="1"/>
        <end position="23"/>
    </location>
</feature>